<evidence type="ECO:0000313" key="3">
    <source>
        <dbReference type="Proteomes" id="UP001149074"/>
    </source>
</evidence>
<name>A0A9W9K190_9EURO</name>
<accession>A0A9W9K190</accession>
<evidence type="ECO:0000313" key="2">
    <source>
        <dbReference type="EMBL" id="KAJ5088951.1"/>
    </source>
</evidence>
<dbReference type="AlphaFoldDB" id="A0A9W9K190"/>
<gene>
    <name evidence="2" type="ORF">N7532_007635</name>
</gene>
<proteinExistence type="predicted"/>
<protein>
    <submittedName>
        <fullName evidence="2">Uncharacterized protein</fullName>
    </submittedName>
</protein>
<keyword evidence="3" id="KW-1185">Reference proteome</keyword>
<dbReference type="Proteomes" id="UP001149074">
    <property type="component" value="Unassembled WGS sequence"/>
</dbReference>
<feature type="region of interest" description="Disordered" evidence="1">
    <location>
        <begin position="1"/>
        <end position="20"/>
    </location>
</feature>
<reference evidence="2" key="1">
    <citation type="submission" date="2022-11" db="EMBL/GenBank/DDBJ databases">
        <authorList>
            <person name="Petersen C."/>
        </authorList>
    </citation>
    <scope>NUCLEOTIDE SEQUENCE</scope>
    <source>
        <strain evidence="2">IBT 30761</strain>
    </source>
</reference>
<dbReference type="RefSeq" id="XP_056470933.1">
    <property type="nucleotide sequence ID" value="XM_056620127.1"/>
</dbReference>
<dbReference type="GeneID" id="81359106"/>
<dbReference type="EMBL" id="JAPQKI010000009">
    <property type="protein sequence ID" value="KAJ5088951.1"/>
    <property type="molecule type" value="Genomic_DNA"/>
</dbReference>
<reference evidence="2" key="2">
    <citation type="journal article" date="2023" name="IMA Fungus">
        <title>Comparative genomic study of the Penicillium genus elucidates a diverse pangenome and 15 lateral gene transfer events.</title>
        <authorList>
            <person name="Petersen C."/>
            <person name="Sorensen T."/>
            <person name="Nielsen M.R."/>
            <person name="Sondergaard T.E."/>
            <person name="Sorensen J.L."/>
            <person name="Fitzpatrick D.A."/>
            <person name="Frisvad J.C."/>
            <person name="Nielsen K.L."/>
        </authorList>
    </citation>
    <scope>NUCLEOTIDE SEQUENCE</scope>
    <source>
        <strain evidence="2">IBT 30761</strain>
    </source>
</reference>
<evidence type="ECO:0000256" key="1">
    <source>
        <dbReference type="SAM" id="MobiDB-lite"/>
    </source>
</evidence>
<feature type="compositionally biased region" description="Polar residues" evidence="1">
    <location>
        <begin position="1"/>
        <end position="17"/>
    </location>
</feature>
<comment type="caution">
    <text evidence="2">The sequence shown here is derived from an EMBL/GenBank/DDBJ whole genome shotgun (WGS) entry which is preliminary data.</text>
</comment>
<sequence>MSMSSNHDLPAPDNNQLDPGFILQKMTPNMHIDFVVSLESKAWMILDEDKVTRRKRVALPGLYTEAIPKARLHAAKEKARVPPDITLTDWNDFSVKK</sequence>
<organism evidence="2 3">
    <name type="scientific">Penicillium argentinense</name>
    <dbReference type="NCBI Taxonomy" id="1131581"/>
    <lineage>
        <taxon>Eukaryota</taxon>
        <taxon>Fungi</taxon>
        <taxon>Dikarya</taxon>
        <taxon>Ascomycota</taxon>
        <taxon>Pezizomycotina</taxon>
        <taxon>Eurotiomycetes</taxon>
        <taxon>Eurotiomycetidae</taxon>
        <taxon>Eurotiales</taxon>
        <taxon>Aspergillaceae</taxon>
        <taxon>Penicillium</taxon>
    </lineage>
</organism>